<dbReference type="GO" id="GO:0008270">
    <property type="term" value="F:zinc ion binding"/>
    <property type="evidence" value="ECO:0007669"/>
    <property type="project" value="InterPro"/>
</dbReference>
<evidence type="ECO:0000313" key="4">
    <source>
        <dbReference type="EMBL" id="CEJ83193.1"/>
    </source>
</evidence>
<feature type="region of interest" description="Disordered" evidence="2">
    <location>
        <begin position="32"/>
        <end position="72"/>
    </location>
</feature>
<dbReference type="CDD" id="cd00067">
    <property type="entry name" value="GAL4"/>
    <property type="match status" value="1"/>
</dbReference>
<feature type="domain" description="Zn(2)-C6 fungal-type" evidence="3">
    <location>
        <begin position="13"/>
        <end position="50"/>
    </location>
</feature>
<dbReference type="PROSITE" id="PS00463">
    <property type="entry name" value="ZN2_CY6_FUNGAL_1"/>
    <property type="match status" value="1"/>
</dbReference>
<gene>
    <name evidence="4" type="ORF">VHEMI03213</name>
</gene>
<proteinExistence type="predicted"/>
<dbReference type="Gene3D" id="4.10.240.10">
    <property type="entry name" value="Zn(2)-C6 fungal-type DNA-binding domain"/>
    <property type="match status" value="1"/>
</dbReference>
<keyword evidence="5" id="KW-1185">Reference proteome</keyword>
<dbReference type="EMBL" id="CDHN01000001">
    <property type="protein sequence ID" value="CEJ83193.1"/>
    <property type="molecule type" value="Genomic_DNA"/>
</dbReference>
<keyword evidence="1" id="KW-0539">Nucleus</keyword>
<evidence type="ECO:0000259" key="3">
    <source>
        <dbReference type="PROSITE" id="PS50048"/>
    </source>
</evidence>
<sequence>MASIGKSQPLRSSCDWCRAQKLRCVPVPGTAPHAPCQRCHRAKPPRTCHFSARSRSGRTPKDGEAKLPPDYTRKLSMPDVAWTNMIPMPLSTLSSSGDSAPPSVVLPMDKDQDGPLSDDGTAASTVNQQDGAFNGLLGAESTESDVSEWYPALNRVSSVADKYGDTADREIAFSIAGVSAFEVDLDFDASLALLSEEPPCTVSLDLITQGSCGTVELSSLLADMARYETQMAMVSGGELE</sequence>
<dbReference type="InterPro" id="IPR001138">
    <property type="entry name" value="Zn2Cys6_DnaBD"/>
</dbReference>
<dbReference type="GO" id="GO:0000981">
    <property type="term" value="F:DNA-binding transcription factor activity, RNA polymerase II-specific"/>
    <property type="evidence" value="ECO:0007669"/>
    <property type="project" value="InterPro"/>
</dbReference>
<evidence type="ECO:0000256" key="2">
    <source>
        <dbReference type="SAM" id="MobiDB-lite"/>
    </source>
</evidence>
<feature type="compositionally biased region" description="Basic and acidic residues" evidence="2">
    <location>
        <begin position="59"/>
        <end position="72"/>
    </location>
</feature>
<dbReference type="PROSITE" id="PS50048">
    <property type="entry name" value="ZN2_CY6_FUNGAL_2"/>
    <property type="match status" value="1"/>
</dbReference>
<dbReference type="OrthoDB" id="2574141at2759"/>
<protein>
    <recommendedName>
        <fullName evidence="3">Zn(2)-C6 fungal-type domain-containing protein</fullName>
    </recommendedName>
</protein>
<accession>A0A0A1SS09</accession>
<feature type="region of interest" description="Disordered" evidence="2">
    <location>
        <begin position="93"/>
        <end position="125"/>
    </location>
</feature>
<organism evidence="4 5">
    <name type="scientific">[Torrubiella] hemipterigena</name>
    <dbReference type="NCBI Taxonomy" id="1531966"/>
    <lineage>
        <taxon>Eukaryota</taxon>
        <taxon>Fungi</taxon>
        <taxon>Dikarya</taxon>
        <taxon>Ascomycota</taxon>
        <taxon>Pezizomycotina</taxon>
        <taxon>Sordariomycetes</taxon>
        <taxon>Hypocreomycetidae</taxon>
        <taxon>Hypocreales</taxon>
        <taxon>Clavicipitaceae</taxon>
        <taxon>Clavicipitaceae incertae sedis</taxon>
        <taxon>'Torrubiella' clade</taxon>
    </lineage>
</organism>
<name>A0A0A1SS09_9HYPO</name>
<evidence type="ECO:0000256" key="1">
    <source>
        <dbReference type="ARBA" id="ARBA00023242"/>
    </source>
</evidence>
<dbReference type="HOGENOM" id="CLU_1157080_0_0_1"/>
<dbReference type="InterPro" id="IPR036864">
    <property type="entry name" value="Zn2-C6_fun-type_DNA-bd_sf"/>
</dbReference>
<dbReference type="SUPFAM" id="SSF57701">
    <property type="entry name" value="Zn2/Cys6 DNA-binding domain"/>
    <property type="match status" value="1"/>
</dbReference>
<evidence type="ECO:0000313" key="5">
    <source>
        <dbReference type="Proteomes" id="UP000039046"/>
    </source>
</evidence>
<reference evidence="4 5" key="1">
    <citation type="journal article" date="2015" name="Genome Announc.">
        <title>Draft Genome Sequence and Gene Annotation of the Entomopathogenic Fungus Verticillium hemipterigenum.</title>
        <authorList>
            <person name="Horn F."/>
            <person name="Habel A."/>
            <person name="Scharf D.H."/>
            <person name="Dworschak J."/>
            <person name="Brakhage A.A."/>
            <person name="Guthke R."/>
            <person name="Hertweck C."/>
            <person name="Linde J."/>
        </authorList>
    </citation>
    <scope>NUCLEOTIDE SEQUENCE [LARGE SCALE GENOMIC DNA]</scope>
</reference>
<dbReference type="Proteomes" id="UP000039046">
    <property type="component" value="Unassembled WGS sequence"/>
</dbReference>
<dbReference type="AlphaFoldDB" id="A0A0A1SS09"/>